<comment type="caution">
    <text evidence="2">The sequence shown here is derived from an EMBL/GenBank/DDBJ whole genome shotgun (WGS) entry which is preliminary data.</text>
</comment>
<dbReference type="EMBL" id="BKCJ011141273">
    <property type="protein sequence ID" value="GFC93114.1"/>
    <property type="molecule type" value="Genomic_DNA"/>
</dbReference>
<proteinExistence type="predicted"/>
<sequence>MNFSCVEKEVYSVYSKLEEAKQTFLHHTDKKDILNALKECTPSAQEPRMSESVAVRSVKLHNLDRDFAYKKELLERKREIHLNNLKSTLLAANRHVAADNELPSHHETQMATTLSGNLIEAQRNVVDANVANVREGDGANDMESTT</sequence>
<feature type="domain" description="MOM1 alpha-helical" evidence="1">
    <location>
        <begin position="1"/>
        <end position="39"/>
    </location>
</feature>
<dbReference type="Pfam" id="PF25029">
    <property type="entry name" value="MOM1"/>
    <property type="match status" value="1"/>
</dbReference>
<protein>
    <recommendedName>
        <fullName evidence="1">MOM1 alpha-helical domain-containing protein</fullName>
    </recommendedName>
</protein>
<evidence type="ECO:0000313" key="2">
    <source>
        <dbReference type="EMBL" id="GFC93114.1"/>
    </source>
</evidence>
<evidence type="ECO:0000259" key="1">
    <source>
        <dbReference type="Pfam" id="PF25029"/>
    </source>
</evidence>
<accession>A0A699S6P9</accession>
<name>A0A699S6P9_TANCI</name>
<dbReference type="InterPro" id="IPR056882">
    <property type="entry name" value="MOM1_dom"/>
</dbReference>
<gene>
    <name evidence="2" type="ORF">Tci_865084</name>
</gene>
<organism evidence="2">
    <name type="scientific">Tanacetum cinerariifolium</name>
    <name type="common">Dalmatian daisy</name>
    <name type="synonym">Chrysanthemum cinerariifolium</name>
    <dbReference type="NCBI Taxonomy" id="118510"/>
    <lineage>
        <taxon>Eukaryota</taxon>
        <taxon>Viridiplantae</taxon>
        <taxon>Streptophyta</taxon>
        <taxon>Embryophyta</taxon>
        <taxon>Tracheophyta</taxon>
        <taxon>Spermatophyta</taxon>
        <taxon>Magnoliopsida</taxon>
        <taxon>eudicotyledons</taxon>
        <taxon>Gunneridae</taxon>
        <taxon>Pentapetalae</taxon>
        <taxon>asterids</taxon>
        <taxon>campanulids</taxon>
        <taxon>Asterales</taxon>
        <taxon>Asteraceae</taxon>
        <taxon>Asteroideae</taxon>
        <taxon>Anthemideae</taxon>
        <taxon>Anthemidinae</taxon>
        <taxon>Tanacetum</taxon>
    </lineage>
</organism>
<reference evidence="2" key="1">
    <citation type="journal article" date="2019" name="Sci. Rep.">
        <title>Draft genome of Tanacetum cinerariifolium, the natural source of mosquito coil.</title>
        <authorList>
            <person name="Yamashiro T."/>
            <person name="Shiraishi A."/>
            <person name="Satake H."/>
            <person name="Nakayama K."/>
        </authorList>
    </citation>
    <scope>NUCLEOTIDE SEQUENCE</scope>
</reference>
<dbReference type="AlphaFoldDB" id="A0A699S6P9"/>